<accession>A0ABM0MUM1</accession>
<dbReference type="GeneID" id="102802602"/>
<feature type="region of interest" description="Disordered" evidence="3">
    <location>
        <begin position="58"/>
        <end position="77"/>
    </location>
</feature>
<dbReference type="Proteomes" id="UP000694865">
    <property type="component" value="Unplaced"/>
</dbReference>
<dbReference type="InterPro" id="IPR002347">
    <property type="entry name" value="SDR_fam"/>
</dbReference>
<organism evidence="4 5">
    <name type="scientific">Saccoglossus kowalevskii</name>
    <name type="common">Acorn worm</name>
    <dbReference type="NCBI Taxonomy" id="10224"/>
    <lineage>
        <taxon>Eukaryota</taxon>
        <taxon>Metazoa</taxon>
        <taxon>Hemichordata</taxon>
        <taxon>Enteropneusta</taxon>
        <taxon>Harrimaniidae</taxon>
        <taxon>Saccoglossus</taxon>
    </lineage>
</organism>
<dbReference type="RefSeq" id="XP_006823712.1">
    <property type="nucleotide sequence ID" value="XM_006823649.1"/>
</dbReference>
<keyword evidence="2" id="KW-0560">Oxidoreductase</keyword>
<evidence type="ECO:0000256" key="3">
    <source>
        <dbReference type="SAM" id="MobiDB-lite"/>
    </source>
</evidence>
<dbReference type="PANTHER" id="PTHR24320:SF152">
    <property type="entry name" value="SHORT-CHAIN DEHYDROGENASE_REDUCTASE FAMILY PROTEIN"/>
    <property type="match status" value="1"/>
</dbReference>
<dbReference type="InterPro" id="IPR036291">
    <property type="entry name" value="NAD(P)-bd_dom_sf"/>
</dbReference>
<reference evidence="5" key="1">
    <citation type="submission" date="2025-08" db="UniProtKB">
        <authorList>
            <consortium name="RefSeq"/>
        </authorList>
    </citation>
    <scope>IDENTIFICATION</scope>
    <source>
        <tissue evidence="5">Testes</tissue>
    </source>
</reference>
<proteinExistence type="inferred from homology"/>
<evidence type="ECO:0000256" key="2">
    <source>
        <dbReference type="ARBA" id="ARBA00023002"/>
    </source>
</evidence>
<evidence type="ECO:0000256" key="1">
    <source>
        <dbReference type="ARBA" id="ARBA00006484"/>
    </source>
</evidence>
<keyword evidence="4" id="KW-1185">Reference proteome</keyword>
<evidence type="ECO:0000313" key="5">
    <source>
        <dbReference type="RefSeq" id="XP_006823712.1"/>
    </source>
</evidence>
<comment type="similarity">
    <text evidence="1">Belongs to the short-chain dehydrogenases/reductases (SDR) family.</text>
</comment>
<dbReference type="Pfam" id="PF00106">
    <property type="entry name" value="adh_short"/>
    <property type="match status" value="2"/>
</dbReference>
<evidence type="ECO:0000313" key="4">
    <source>
        <dbReference type="Proteomes" id="UP000694865"/>
    </source>
</evidence>
<dbReference type="SUPFAM" id="SSF51735">
    <property type="entry name" value="NAD(P)-binding Rossmann-fold domains"/>
    <property type="match status" value="1"/>
</dbReference>
<name>A0ABM0MUM1_SACKO</name>
<sequence length="156" mass="17588">MSAKTVIVTGATAGIGYVTAKHISMMDAKIILACRAEDKATQAIVNMRAEYSQWVQKRQKAKSKTKTKERDTVEEPQPDELNLEFMKLDLTSLKSTMDFVRNYKSRGYNLNVLVCNAGIALPPKELTEDGFEKQFQVNYLSHFLLTLQLLPLLKSS</sequence>
<gene>
    <name evidence="5" type="primary">LOC102802602</name>
</gene>
<protein>
    <submittedName>
        <fullName evidence="5">WW domain-containing oxidoreductase-like</fullName>
    </submittedName>
</protein>
<dbReference type="Gene3D" id="3.40.50.720">
    <property type="entry name" value="NAD(P)-binding Rossmann-like Domain"/>
    <property type="match status" value="1"/>
</dbReference>
<dbReference type="PANTHER" id="PTHR24320">
    <property type="entry name" value="RETINOL DEHYDROGENASE"/>
    <property type="match status" value="1"/>
</dbReference>